<evidence type="ECO:0000313" key="4">
    <source>
        <dbReference type="Proteomes" id="UP000187406"/>
    </source>
</evidence>
<dbReference type="PANTHER" id="PTHR31694:SF26">
    <property type="entry name" value="OS05G0151100 PROTEIN"/>
    <property type="match status" value="1"/>
</dbReference>
<accession>A0A1Q3DJS4</accession>
<dbReference type="AlphaFoldDB" id="A0A1Q3DJS4"/>
<name>A0A1Q3DJS4_CEPFO</name>
<gene>
    <name evidence="2" type="ORF">CFOL_v3_36032</name>
    <name evidence="3" type="ORF">CFOL_v3_36033</name>
</gene>
<dbReference type="EMBL" id="BDDD01010985">
    <property type="protein sequence ID" value="GAV92655.1"/>
    <property type="molecule type" value="Genomic_DNA"/>
</dbReference>
<evidence type="ECO:0000313" key="3">
    <source>
        <dbReference type="EMBL" id="GAV92655.1"/>
    </source>
</evidence>
<feature type="non-terminal residue" evidence="3">
    <location>
        <position position="302"/>
    </location>
</feature>
<comment type="caution">
    <text evidence="3">The sequence shown here is derived from an EMBL/GenBank/DDBJ whole genome shotgun (WGS) entry which is preliminary data.</text>
</comment>
<dbReference type="EMBL" id="BDDD01010984">
    <property type="protein sequence ID" value="GAV92654.1"/>
    <property type="molecule type" value="Genomic_DNA"/>
</dbReference>
<dbReference type="STRING" id="3775.A0A1Q3DJS4"/>
<dbReference type="Proteomes" id="UP000187406">
    <property type="component" value="Unassembled WGS sequence"/>
</dbReference>
<evidence type="ECO:0000256" key="1">
    <source>
        <dbReference type="SAM" id="SignalP"/>
    </source>
</evidence>
<feature type="chain" id="PRO_5011898828" evidence="1">
    <location>
        <begin position="23"/>
        <end position="302"/>
    </location>
</feature>
<dbReference type="InterPro" id="IPR052965">
    <property type="entry name" value="Pigment-catalase-like"/>
</dbReference>
<protein>
    <submittedName>
        <fullName evidence="3">Ferritin_2 domain-containing protein</fullName>
    </submittedName>
</protein>
<reference evidence="4" key="1">
    <citation type="submission" date="2016-04" db="EMBL/GenBank/DDBJ databases">
        <title>Cephalotus genome sequencing.</title>
        <authorList>
            <person name="Fukushima K."/>
            <person name="Hasebe M."/>
            <person name="Fang X."/>
        </authorList>
    </citation>
    <scope>NUCLEOTIDE SEQUENCE [LARGE SCALE GENOMIC DNA]</scope>
    <source>
        <strain evidence="4">cv. St1</strain>
    </source>
</reference>
<keyword evidence="4" id="KW-1185">Reference proteome</keyword>
<evidence type="ECO:0000313" key="2">
    <source>
        <dbReference type="EMBL" id="GAV92654.1"/>
    </source>
</evidence>
<feature type="non-terminal residue" evidence="3">
    <location>
        <position position="1"/>
    </location>
</feature>
<dbReference type="PANTHER" id="PTHR31694">
    <property type="entry name" value="DESICCATION-LIKE PROTEIN"/>
    <property type="match status" value="1"/>
</dbReference>
<keyword evidence="1" id="KW-0732">Signal</keyword>
<feature type="signal peptide" evidence="1">
    <location>
        <begin position="1"/>
        <end position="22"/>
    </location>
</feature>
<proteinExistence type="predicted"/>
<dbReference type="OrthoDB" id="1001765at2759"/>
<organism evidence="3 4">
    <name type="scientific">Cephalotus follicularis</name>
    <name type="common">Albany pitcher plant</name>
    <dbReference type="NCBI Taxonomy" id="3775"/>
    <lineage>
        <taxon>Eukaryota</taxon>
        <taxon>Viridiplantae</taxon>
        <taxon>Streptophyta</taxon>
        <taxon>Embryophyta</taxon>
        <taxon>Tracheophyta</taxon>
        <taxon>Spermatophyta</taxon>
        <taxon>Magnoliopsida</taxon>
        <taxon>eudicotyledons</taxon>
        <taxon>Gunneridae</taxon>
        <taxon>Pentapetalae</taxon>
        <taxon>rosids</taxon>
        <taxon>fabids</taxon>
        <taxon>Oxalidales</taxon>
        <taxon>Cephalotaceae</taxon>
        <taxon>Cephalotus</taxon>
    </lineage>
</organism>
<reference evidence="3" key="2">
    <citation type="journal article" date="2017" name="Nat. Ecol. Evol.">
        <title>Genome of the pitcher plant Cephalotus reveals genetic changes associated with carnivory.</title>
        <authorList>
            <person name="Fukushima K."/>
            <person name="Fang X."/>
            <person name="Alvarez-Ponce D."/>
            <person name="Cai H."/>
            <person name="Carretero-Paulet L."/>
            <person name="Chen C."/>
            <person name="Chang T."/>
            <person name="Farr K.M."/>
            <person name="Fujita T."/>
            <person name="Hiwatashi Y."/>
            <person name="Hoshi Y."/>
            <person name="Imai T."/>
            <person name="Kasahara M."/>
            <person name="Librado P."/>
            <person name="Mao L."/>
            <person name="Mori H."/>
            <person name="Nishiyama T."/>
            <person name="Nozawa M."/>
            <person name="Palfalvi G."/>
            <person name="Pollard S.T."/>
            <person name="Rozas J."/>
            <person name="Sanchez-Gracia A."/>
            <person name="Sankoff D."/>
            <person name="Shibata T.F."/>
            <person name="Shigenobu S."/>
            <person name="Sumikawa N."/>
            <person name="Uzawa T."/>
            <person name="Xie M."/>
            <person name="Zheng C."/>
            <person name="Pollock D.D."/>
            <person name="Albert V.A."/>
            <person name="Li S."/>
            <person name="Hasebe M."/>
        </authorList>
    </citation>
    <scope>NUCLEOTIDE SEQUENCE</scope>
    <source>
        <strain evidence="3">St1</strain>
    </source>
</reference>
<dbReference type="Pfam" id="PF13668">
    <property type="entry name" value="Ferritin_2"/>
    <property type="match status" value="1"/>
</dbReference>
<sequence length="302" mass="33272">VSPLSFFFAFVLVLELITATIGSPKCRPIVANDVDRIQFALNLEFLEAEFFLYGALGRGLDHIAPNLAMGGPPPIGAKKANLDYITSWIIEEIQYEEVSHLRFYLFNVVLATVPSPCLFLKKLKKMINDEGNTVLSLCPRHLPSPLTVFLVVISYSLESSHNFANITIPNLASYTSKRLVGSLLGLEARHDAVIRTLLYKRANEIVIPYNITVVEFTIDISELKNRLAMCGIKDEGLIVPLELGAGNRADNNILSTDVNSLSYATPPKVLRILYGTGSEYRSGGFLPNVGNGKIAQKFLSKV</sequence>